<evidence type="ECO:0000313" key="1">
    <source>
        <dbReference type="EMBL" id="VEN57548.1"/>
    </source>
</evidence>
<reference evidence="1 2" key="1">
    <citation type="submission" date="2019-01" db="EMBL/GenBank/DDBJ databases">
        <authorList>
            <person name="Sayadi A."/>
        </authorList>
    </citation>
    <scope>NUCLEOTIDE SEQUENCE [LARGE SCALE GENOMIC DNA]</scope>
</reference>
<organism evidence="1 2">
    <name type="scientific">Callosobruchus maculatus</name>
    <name type="common">Southern cowpea weevil</name>
    <name type="synonym">Pulse bruchid</name>
    <dbReference type="NCBI Taxonomy" id="64391"/>
    <lineage>
        <taxon>Eukaryota</taxon>
        <taxon>Metazoa</taxon>
        <taxon>Ecdysozoa</taxon>
        <taxon>Arthropoda</taxon>
        <taxon>Hexapoda</taxon>
        <taxon>Insecta</taxon>
        <taxon>Pterygota</taxon>
        <taxon>Neoptera</taxon>
        <taxon>Endopterygota</taxon>
        <taxon>Coleoptera</taxon>
        <taxon>Polyphaga</taxon>
        <taxon>Cucujiformia</taxon>
        <taxon>Chrysomeloidea</taxon>
        <taxon>Chrysomelidae</taxon>
        <taxon>Bruchinae</taxon>
        <taxon>Bruchini</taxon>
        <taxon>Callosobruchus</taxon>
    </lineage>
</organism>
<proteinExistence type="predicted"/>
<sequence length="104" mass="12155">RKIESLRNGLRRSQRKVKYSKWSGAPWQPKLWYVDLLMFIEQHNEHNQDANGIASMVQRQLTPISTVSTKHSSRSHNVSRHMMDSSFTSEYAKFLHTANLTLNI</sequence>
<protein>
    <recommendedName>
        <fullName evidence="3">MADF domain-containing protein</fullName>
    </recommendedName>
</protein>
<dbReference type="EMBL" id="CAACVG010011187">
    <property type="protein sequence ID" value="VEN57548.1"/>
    <property type="molecule type" value="Genomic_DNA"/>
</dbReference>
<name>A0A653DC37_CALMS</name>
<feature type="non-terminal residue" evidence="1">
    <location>
        <position position="104"/>
    </location>
</feature>
<dbReference type="OrthoDB" id="6152242at2759"/>
<feature type="non-terminal residue" evidence="1">
    <location>
        <position position="1"/>
    </location>
</feature>
<evidence type="ECO:0000313" key="2">
    <source>
        <dbReference type="Proteomes" id="UP000410492"/>
    </source>
</evidence>
<keyword evidence="2" id="KW-1185">Reference proteome</keyword>
<accession>A0A653DC37</accession>
<dbReference type="AlphaFoldDB" id="A0A653DC37"/>
<dbReference type="Proteomes" id="UP000410492">
    <property type="component" value="Unassembled WGS sequence"/>
</dbReference>
<gene>
    <name evidence="1" type="ORF">CALMAC_LOCUS16148</name>
</gene>
<evidence type="ECO:0008006" key="3">
    <source>
        <dbReference type="Google" id="ProtNLM"/>
    </source>
</evidence>